<feature type="compositionally biased region" description="Acidic residues" evidence="1">
    <location>
        <begin position="519"/>
        <end position="535"/>
    </location>
</feature>
<evidence type="ECO:0008006" key="4">
    <source>
        <dbReference type="Google" id="ProtNLM"/>
    </source>
</evidence>
<evidence type="ECO:0000313" key="2">
    <source>
        <dbReference type="EMBL" id="SPK72673.1"/>
    </source>
</evidence>
<feature type="region of interest" description="Disordered" evidence="1">
    <location>
        <begin position="516"/>
        <end position="552"/>
    </location>
</feature>
<accession>A0A375ID04</accession>
<sequence length="619" mass="68124">MSANPKPWPAASYLDALRPPAGQQVRYALLASYSADLWSIGATLLALIGSDLDSGRGSRADMAGAIESLKGRVSVAIQRGRLARPRRMSKIAAVLDQFISEVSFDESHGSWHPKIALLCYEQDGKPSSWRLWIGSKNLTRAWNLDFGLTIEATVQDRHARAVDGVADLGHHLASVCQLAAADPKAVRVQLDGLKWTMPRGIKVHRIALKRDQNSLVHLPPVKKAEKIVVVSPFLDGTFVKRVGEWGNGRTQHVLISTEMAVRKLACQAGTPLQRFGKHVYVYDHPELDESAPQSADMPDIVPASSPGEDEVIPFGLHAKILAVASGRTVRMWVGSANATQRGWMDGNAEVIAELECDTAAFQGLEHLIGLARPVAVENLRGEVESDLLAERLEDCRRHLAASLSARLHVDGDRYTLRASEAPELLDPEVKLRVGLATTETVAWPQGQRDVPLGSVPIGEQTGLVRLQLVLGTLTCEWMQKFDIEPGLPPERDLEAIAAHLGPQQFLAWVRAMLNGGNSEPDDPNWDDDDDDDNDGKDDLDPPTKPARPISRKQEFRRITLEEMLSCWNHDPHAFAAAQSRIETYAEAVLRAATPTQEERDHIEQLRSVWKLAQTSLGSR</sequence>
<dbReference type="CDD" id="cd09176">
    <property type="entry name" value="PLDc_unchar6"/>
    <property type="match status" value="1"/>
</dbReference>
<dbReference type="InterPro" id="IPR059166">
    <property type="entry name" value="PLD-like_cat"/>
</dbReference>
<organism evidence="2 3">
    <name type="scientific">Cupriavidus taiwanensis</name>
    <dbReference type="NCBI Taxonomy" id="164546"/>
    <lineage>
        <taxon>Bacteria</taxon>
        <taxon>Pseudomonadati</taxon>
        <taxon>Pseudomonadota</taxon>
        <taxon>Betaproteobacteria</taxon>
        <taxon>Burkholderiales</taxon>
        <taxon>Burkholderiaceae</taxon>
        <taxon>Cupriavidus</taxon>
    </lineage>
</organism>
<dbReference type="Proteomes" id="UP000255505">
    <property type="component" value="Chromosome I"/>
</dbReference>
<name>A0A375ID04_9BURK</name>
<evidence type="ECO:0000313" key="3">
    <source>
        <dbReference type="Proteomes" id="UP000255505"/>
    </source>
</evidence>
<protein>
    <recommendedName>
        <fullName evidence="4">PLD phosphodiesterase domain-containing protein</fullName>
    </recommendedName>
</protein>
<dbReference type="EMBL" id="LT991976">
    <property type="protein sequence ID" value="SPK72673.1"/>
    <property type="molecule type" value="Genomic_DNA"/>
</dbReference>
<evidence type="ECO:0000256" key="1">
    <source>
        <dbReference type="SAM" id="MobiDB-lite"/>
    </source>
</evidence>
<dbReference type="AlphaFoldDB" id="A0A375ID04"/>
<dbReference type="Gene3D" id="3.30.870.10">
    <property type="entry name" value="Endonuclease Chain A"/>
    <property type="match status" value="1"/>
</dbReference>
<proteinExistence type="predicted"/>
<reference evidence="2 3" key="1">
    <citation type="submission" date="2018-01" db="EMBL/GenBank/DDBJ databases">
        <authorList>
            <person name="Gaut B.S."/>
            <person name="Morton B.R."/>
            <person name="Clegg M.T."/>
            <person name="Duvall M.R."/>
        </authorList>
    </citation>
    <scope>NUCLEOTIDE SEQUENCE [LARGE SCALE GENOMIC DNA]</scope>
    <source>
        <strain evidence="2">Cupriavidus taiwanensis LMG 19425</strain>
    </source>
</reference>
<dbReference type="RefSeq" id="WP_147299635.1">
    <property type="nucleotide sequence ID" value="NZ_LT991976.1"/>
</dbReference>
<gene>
    <name evidence="2" type="ORF">CT19425_80051</name>
</gene>